<proteinExistence type="predicted"/>
<dbReference type="Gene3D" id="3.30.530.20">
    <property type="match status" value="1"/>
</dbReference>
<dbReference type="AlphaFoldDB" id="A0A6N6JKI6"/>
<reference evidence="1 2" key="1">
    <citation type="submission" date="2019-12" db="EMBL/GenBank/DDBJ databases">
        <title>Litoreibacter badius sp. nov., a novel bacteriochlorophyll a-containing bacterium in the genus Litoreibacter.</title>
        <authorList>
            <person name="Kanamuro M."/>
            <person name="Takabe Y."/>
            <person name="Mori K."/>
            <person name="Takaichi S."/>
            <person name="Hanada S."/>
        </authorList>
    </citation>
    <scope>NUCLEOTIDE SEQUENCE [LARGE SCALE GENOMIC DNA]</scope>
    <source>
        <strain evidence="1 2">K6</strain>
    </source>
</reference>
<dbReference type="OrthoDB" id="1462188at2"/>
<gene>
    <name evidence="1" type="ORF">KIN_27860</name>
</gene>
<dbReference type="EMBL" id="BLJE01000003">
    <property type="protein sequence ID" value="GFE65712.1"/>
    <property type="molecule type" value="Genomic_DNA"/>
</dbReference>
<dbReference type="Pfam" id="PF10604">
    <property type="entry name" value="Polyketide_cyc2"/>
    <property type="match status" value="1"/>
</dbReference>
<dbReference type="RefSeq" id="WP_159808099.1">
    <property type="nucleotide sequence ID" value="NZ_BLJE01000003.1"/>
</dbReference>
<evidence type="ECO:0000313" key="1">
    <source>
        <dbReference type="EMBL" id="GFE65712.1"/>
    </source>
</evidence>
<keyword evidence="2" id="KW-1185">Reference proteome</keyword>
<sequence>MQIARTIEVAASPEHLWKILAEDYADVGQWARAVQSSEPNTAVAPLPGAAVGGRVCTATIGAVTETIRTYDAENHILAYDAKAKAMPFFVRNLSGRWKLHGFGGGTKVDLSFLADLMPPFGVLMGWAIRRQFSTAIDETLEDLKLFAETGKIHPDKAAALAA</sequence>
<evidence type="ECO:0008006" key="3">
    <source>
        <dbReference type="Google" id="ProtNLM"/>
    </source>
</evidence>
<name>A0A6N6JKI6_9RHOB</name>
<dbReference type="InterPro" id="IPR023393">
    <property type="entry name" value="START-like_dom_sf"/>
</dbReference>
<protein>
    <recommendedName>
        <fullName evidence="3">Polyketide cyclase / dehydrase and lipid transport</fullName>
    </recommendedName>
</protein>
<dbReference type="Proteomes" id="UP000436822">
    <property type="component" value="Unassembled WGS sequence"/>
</dbReference>
<dbReference type="InterPro" id="IPR019587">
    <property type="entry name" value="Polyketide_cyclase/dehydratase"/>
</dbReference>
<comment type="caution">
    <text evidence="1">The sequence shown here is derived from an EMBL/GenBank/DDBJ whole genome shotgun (WGS) entry which is preliminary data.</text>
</comment>
<accession>A0A6N6JKI6</accession>
<dbReference type="SUPFAM" id="SSF55961">
    <property type="entry name" value="Bet v1-like"/>
    <property type="match status" value="1"/>
</dbReference>
<organism evidence="1 2">
    <name type="scientific">Litoreibacter roseus</name>
    <dbReference type="NCBI Taxonomy" id="2601869"/>
    <lineage>
        <taxon>Bacteria</taxon>
        <taxon>Pseudomonadati</taxon>
        <taxon>Pseudomonadota</taxon>
        <taxon>Alphaproteobacteria</taxon>
        <taxon>Rhodobacterales</taxon>
        <taxon>Roseobacteraceae</taxon>
        <taxon>Litoreibacter</taxon>
    </lineage>
</organism>
<evidence type="ECO:0000313" key="2">
    <source>
        <dbReference type="Proteomes" id="UP000436822"/>
    </source>
</evidence>